<dbReference type="InterPro" id="IPR022754">
    <property type="entry name" value="DNA_pol_III_gamma-3"/>
</dbReference>
<dbReference type="CDD" id="cd18137">
    <property type="entry name" value="HLD_clamp_pol_III_gamma_tau"/>
    <property type="match status" value="1"/>
</dbReference>
<dbReference type="Pfam" id="PF22608">
    <property type="entry name" value="DNAX_ATPase_lid"/>
    <property type="match status" value="1"/>
</dbReference>
<dbReference type="GO" id="GO:0003677">
    <property type="term" value="F:DNA binding"/>
    <property type="evidence" value="ECO:0007669"/>
    <property type="project" value="InterPro"/>
</dbReference>
<dbReference type="InterPro" id="IPR050238">
    <property type="entry name" value="DNA_Rep/Repair_Clamp_Loader"/>
</dbReference>
<dbReference type="Pfam" id="PF13177">
    <property type="entry name" value="DNA_pol3_delta2"/>
    <property type="match status" value="1"/>
</dbReference>
<keyword evidence="6 11" id="KW-0547">Nucleotide-binding</keyword>
<keyword evidence="7" id="KW-0862">Zinc</keyword>
<evidence type="ECO:0000256" key="6">
    <source>
        <dbReference type="ARBA" id="ARBA00022741"/>
    </source>
</evidence>
<evidence type="ECO:0000256" key="1">
    <source>
        <dbReference type="ARBA" id="ARBA00006360"/>
    </source>
</evidence>
<dbReference type="FunFam" id="1.10.8.60:FF:000013">
    <property type="entry name" value="DNA polymerase III subunit gamma/tau"/>
    <property type="match status" value="1"/>
</dbReference>
<dbReference type="NCBIfam" id="TIGR02397">
    <property type="entry name" value="dnaX_nterm"/>
    <property type="match status" value="1"/>
</dbReference>
<dbReference type="KEGG" id="bcad:DBX24_07455"/>
<dbReference type="InterPro" id="IPR005790">
    <property type="entry name" value="DNA_polIII_delta"/>
</dbReference>
<dbReference type="InterPro" id="IPR003593">
    <property type="entry name" value="AAA+_ATPase"/>
</dbReference>
<evidence type="ECO:0000313" key="12">
    <source>
        <dbReference type="EMBL" id="QHN65728.1"/>
    </source>
</evidence>
<dbReference type="Gene3D" id="1.10.8.60">
    <property type="match status" value="1"/>
</dbReference>
<evidence type="ECO:0000313" key="13">
    <source>
        <dbReference type="Proteomes" id="UP000464318"/>
    </source>
</evidence>
<dbReference type="CDD" id="cd00009">
    <property type="entry name" value="AAA"/>
    <property type="match status" value="1"/>
</dbReference>
<evidence type="ECO:0000256" key="11">
    <source>
        <dbReference type="RuleBase" id="RU364063"/>
    </source>
</evidence>
<evidence type="ECO:0000256" key="10">
    <source>
        <dbReference type="ARBA" id="ARBA00049244"/>
    </source>
</evidence>
<comment type="subunit">
    <text evidence="11">DNA polymerase III contains a core (composed of alpha, epsilon and theta chains) that associates with a tau subunit. This core dimerizes to form the POLIII' complex. PolIII' associates with the gamma complex (composed of gamma, delta, delta', psi and chi chains) and with the beta chain to form the complete DNA polymerase III complex.</text>
</comment>
<dbReference type="GO" id="GO:0009360">
    <property type="term" value="C:DNA polymerase III complex"/>
    <property type="evidence" value="ECO:0007669"/>
    <property type="project" value="InterPro"/>
</dbReference>
<dbReference type="Proteomes" id="UP000464318">
    <property type="component" value="Chromosome"/>
</dbReference>
<keyword evidence="9 11" id="KW-0239">DNA-directed DNA polymerase</keyword>
<evidence type="ECO:0000256" key="8">
    <source>
        <dbReference type="ARBA" id="ARBA00022840"/>
    </source>
</evidence>
<keyword evidence="4 11" id="KW-0235">DNA replication</keyword>
<reference evidence="12 13" key="1">
    <citation type="submission" date="2018-04" db="EMBL/GenBank/DDBJ databases">
        <title>Characteristic and Complete Genome Sequencing of A Novel Member of Infective Endocarditis Causative Bacteria: Bergeyella cardium QL-PH.</title>
        <authorList>
            <person name="Pan H."/>
            <person name="Sun E."/>
            <person name="Zhang Y."/>
        </authorList>
    </citation>
    <scope>NUCLEOTIDE SEQUENCE [LARGE SCALE GENOMIC DNA]</scope>
    <source>
        <strain evidence="12 13">HPQL</strain>
    </source>
</reference>
<comment type="catalytic activity">
    <reaction evidence="10 11">
        <text>DNA(n) + a 2'-deoxyribonucleoside 5'-triphosphate = DNA(n+1) + diphosphate</text>
        <dbReference type="Rhea" id="RHEA:22508"/>
        <dbReference type="Rhea" id="RHEA-COMP:17339"/>
        <dbReference type="Rhea" id="RHEA-COMP:17340"/>
        <dbReference type="ChEBI" id="CHEBI:33019"/>
        <dbReference type="ChEBI" id="CHEBI:61560"/>
        <dbReference type="ChEBI" id="CHEBI:173112"/>
        <dbReference type="EC" id="2.7.7.7"/>
    </reaction>
</comment>
<evidence type="ECO:0000256" key="7">
    <source>
        <dbReference type="ARBA" id="ARBA00022833"/>
    </source>
</evidence>
<dbReference type="EC" id="2.7.7.7" evidence="11"/>
<sequence length="362" mass="40798">MENFIVSARKYRPQEFETVVGQAHITDTLEHAIENGQIAQALLFCGPRGVGKTTCARILARKINEKDGSTSEDGFAYNIYELDAASNNSVDDIRNLIDQVRFAPQVGKYKVYIIDEVHMLSQAAFNAFLKTLEEPPAHAIFILATTEKHKIIPTILSRCQIYDFKRIGIEDIQNHLKKIAQEENIQYEDDALYLIAQKADGALRDALSIFDRLSTFTQKNITLQQAAEVLNVLDYDQYLKIADLAFETKIPEVLTAFNEIVKKGFDPHIFIAGLGSHFRDLMMAQNPNTLNLIEVGEVTKAKFAEQSKKWKPQLLIDAIEICNAADINYKTSKNPRLTVEIALMQLSSLMAETEGLKKKSLE</sequence>
<comment type="similarity">
    <text evidence="1 11">Belongs to the DnaX/STICHEL family.</text>
</comment>
<organism evidence="12 13">
    <name type="scientific">Bergeyella cardium</name>
    <dbReference type="NCBI Taxonomy" id="1585976"/>
    <lineage>
        <taxon>Bacteria</taxon>
        <taxon>Pseudomonadati</taxon>
        <taxon>Bacteroidota</taxon>
        <taxon>Flavobacteriia</taxon>
        <taxon>Flavobacteriales</taxon>
        <taxon>Weeksellaceae</taxon>
        <taxon>Bergeyella</taxon>
    </lineage>
</organism>
<protein>
    <recommendedName>
        <fullName evidence="11">DNA polymerase III subunit gamma/tau</fullName>
        <ecNumber evidence="11">2.7.7.7</ecNumber>
    </recommendedName>
</protein>
<dbReference type="NCBIfam" id="NF004046">
    <property type="entry name" value="PRK05563.1"/>
    <property type="match status" value="1"/>
</dbReference>
<keyword evidence="5" id="KW-0479">Metal-binding</keyword>
<dbReference type="AlphaFoldDB" id="A0A6P1QVX3"/>
<comment type="function">
    <text evidence="11">DNA polymerase III is a complex, multichain enzyme responsible for most of the replicative synthesis in bacteria. This DNA polymerase also exhibits 3' to 5' exonuclease activity.</text>
</comment>
<dbReference type="InterPro" id="IPR008921">
    <property type="entry name" value="DNA_pol3_clamp-load_cplx_C"/>
</dbReference>
<evidence type="ECO:0000256" key="2">
    <source>
        <dbReference type="ARBA" id="ARBA00022679"/>
    </source>
</evidence>
<keyword evidence="8 11" id="KW-0067">ATP-binding</keyword>
<keyword evidence="2 11" id="KW-0808">Transferase</keyword>
<dbReference type="Pfam" id="PF12169">
    <property type="entry name" value="DNA_pol3_gamma3"/>
    <property type="match status" value="1"/>
</dbReference>
<dbReference type="PRINTS" id="PR00300">
    <property type="entry name" value="CLPPROTEASEA"/>
</dbReference>
<dbReference type="PANTHER" id="PTHR11669:SF0">
    <property type="entry name" value="PROTEIN STICHEL-LIKE 2"/>
    <property type="match status" value="1"/>
</dbReference>
<dbReference type="GO" id="GO:0006261">
    <property type="term" value="P:DNA-templated DNA replication"/>
    <property type="evidence" value="ECO:0007669"/>
    <property type="project" value="TreeGrafter"/>
</dbReference>
<dbReference type="GO" id="GO:0005524">
    <property type="term" value="F:ATP binding"/>
    <property type="evidence" value="ECO:0007669"/>
    <property type="project" value="UniProtKB-KW"/>
</dbReference>
<dbReference type="SMART" id="SM00382">
    <property type="entry name" value="AAA"/>
    <property type="match status" value="1"/>
</dbReference>
<dbReference type="InterPro" id="IPR012763">
    <property type="entry name" value="DNA_pol_III_sug/sutau_N"/>
</dbReference>
<dbReference type="GO" id="GO:0003887">
    <property type="term" value="F:DNA-directed DNA polymerase activity"/>
    <property type="evidence" value="ECO:0007669"/>
    <property type="project" value="UniProtKB-KW"/>
</dbReference>
<dbReference type="SUPFAM" id="SSF52540">
    <property type="entry name" value="P-loop containing nucleoside triphosphate hydrolases"/>
    <property type="match status" value="1"/>
</dbReference>
<name>A0A6P1QVX3_9FLAO</name>
<evidence type="ECO:0000256" key="9">
    <source>
        <dbReference type="ARBA" id="ARBA00022932"/>
    </source>
</evidence>
<dbReference type="OrthoDB" id="9810148at2"/>
<proteinExistence type="inferred from homology"/>
<keyword evidence="13" id="KW-1185">Reference proteome</keyword>
<dbReference type="RefSeq" id="WP_160224455.1">
    <property type="nucleotide sequence ID" value="NZ_CP029149.1"/>
</dbReference>
<evidence type="ECO:0000256" key="4">
    <source>
        <dbReference type="ARBA" id="ARBA00022705"/>
    </source>
</evidence>
<dbReference type="EMBL" id="CP029149">
    <property type="protein sequence ID" value="QHN65728.1"/>
    <property type="molecule type" value="Genomic_DNA"/>
</dbReference>
<dbReference type="GO" id="GO:0046872">
    <property type="term" value="F:metal ion binding"/>
    <property type="evidence" value="ECO:0007669"/>
    <property type="project" value="UniProtKB-KW"/>
</dbReference>
<dbReference type="InterPro" id="IPR045085">
    <property type="entry name" value="HLD_clamp_pol_III_gamma_tau"/>
</dbReference>
<evidence type="ECO:0000256" key="5">
    <source>
        <dbReference type="ARBA" id="ARBA00022723"/>
    </source>
</evidence>
<dbReference type="Gene3D" id="3.40.50.300">
    <property type="entry name" value="P-loop containing nucleotide triphosphate hydrolases"/>
    <property type="match status" value="1"/>
</dbReference>
<dbReference type="InterPro" id="IPR027417">
    <property type="entry name" value="P-loop_NTPase"/>
</dbReference>
<evidence type="ECO:0000256" key="3">
    <source>
        <dbReference type="ARBA" id="ARBA00022695"/>
    </source>
</evidence>
<dbReference type="PANTHER" id="PTHR11669">
    <property type="entry name" value="REPLICATION FACTOR C / DNA POLYMERASE III GAMMA-TAU SUBUNIT"/>
    <property type="match status" value="1"/>
</dbReference>
<dbReference type="InterPro" id="IPR001270">
    <property type="entry name" value="ClpA/B"/>
</dbReference>
<dbReference type="SUPFAM" id="SSF48019">
    <property type="entry name" value="post-AAA+ oligomerization domain-like"/>
    <property type="match status" value="1"/>
</dbReference>
<accession>A0A6P1QVX3</accession>
<dbReference type="NCBIfam" id="TIGR01128">
    <property type="entry name" value="holA"/>
    <property type="match status" value="1"/>
</dbReference>
<gene>
    <name evidence="11 12" type="primary">dnaX</name>
    <name evidence="12" type="ORF">DBX24_07455</name>
</gene>
<keyword evidence="3 11" id="KW-0548">Nucleotidyltransferase</keyword>
<dbReference type="Gene3D" id="1.20.272.10">
    <property type="match status" value="1"/>
</dbReference>